<dbReference type="Proteomes" id="UP000193719">
    <property type="component" value="Unassembled WGS sequence"/>
</dbReference>
<dbReference type="InterPro" id="IPR050335">
    <property type="entry name" value="ERT1_acuK_gluconeogen_tf"/>
</dbReference>
<keyword evidence="1" id="KW-0479">Metal-binding</keyword>
<sequence length="784" mass="86910">MLSRSDDEYRNFQNYTRLLDDRNNYIKPNGIDQYENPDLNAYMLQDPYVMNPEGAAEEYAALNINNPAELAYGCKLPEGYNPLAVENINENFPNKINWPQGPNPFLMHDEFNQFDPYNSYFNNIYEAQTFDRNIEDVPLPPPSLFDNSLPFDPQLNFNNYYANDPGYYCPNPMDYPQGAFPHNPLINPRSLALAAQNPQIPPGVDPIPANSFNQALDNIPSSAPIPLSKYSKLSKNPALNSPFVMPPLHGSGISQHYRLPNHPSQKYFHFVNGGRIPQNIKDMYKKAGSSSLVGDVVTTNPLTGGETLTTDTTVGNARNFAVPSTSAENSKSLSSKPDSIVNKSDKDESEKSIKTITPIKNEINIKKEESLTLKDTANVITTDTTVPIKTKIDTSKMDIDVKATPLKQEEVKKEEANINASIKTIDSAKTVINTPVETKIINTQINATKPSISTSSTTVSVESLKTVPVVEVSKPASNTAATITTSSKTQNNNNTITNANGTVRVRKRHQVKVACVNCRKACKKCDENRPCARCIKMDLCSTCVDGERKPREKGVRRGPYKRQKQLQQQQNQNGTTDPKAALTAKSNDKEGLQKTRQKRKKTQKQLKQEAEAENKGVTSNSLQTTNPTATSTLQTTSLSMTNPLQADTQLLQTTLSQDSTLPLTQSTTELLNGSAPYNDLYGLYSNDNIYLNYYQPDLYYCNPLNTYPYPITENYVLPPEKVPSSLEECESLYKINTESASSPNTTNSTINTKETTNKLINLTKSSSDVLSAISSTSTMDTTEI</sequence>
<feature type="domain" description="Zn(2)-C6 fungal-type" evidence="4">
    <location>
        <begin position="514"/>
        <end position="545"/>
    </location>
</feature>
<dbReference type="AlphaFoldDB" id="A0A1Y1UVR8"/>
<feature type="compositionally biased region" description="Low complexity" evidence="3">
    <location>
        <begin position="621"/>
        <end position="633"/>
    </location>
</feature>
<evidence type="ECO:0000256" key="2">
    <source>
        <dbReference type="ARBA" id="ARBA00023242"/>
    </source>
</evidence>
<dbReference type="CDD" id="cd00067">
    <property type="entry name" value="GAL4"/>
    <property type="match status" value="1"/>
</dbReference>
<reference evidence="5 6" key="1">
    <citation type="submission" date="2016-08" db="EMBL/GenBank/DDBJ databases">
        <title>Genomes of anaerobic fungi encode conserved fungal cellulosomes for biomass hydrolysis.</title>
        <authorList>
            <consortium name="DOE Joint Genome Institute"/>
            <person name="Haitjema C.H."/>
            <person name="Gilmore S.P."/>
            <person name="Henske J.K."/>
            <person name="Solomon K.V."/>
            <person name="De Groot R."/>
            <person name="Kuo A."/>
            <person name="Mondo S.J."/>
            <person name="Salamov A.A."/>
            <person name="Labutti K."/>
            <person name="Zhao Z."/>
            <person name="Chiniquy J."/>
            <person name="Barry K."/>
            <person name="Brewer H.M."/>
            <person name="Purvine S.O."/>
            <person name="Wright A.T."/>
            <person name="Boxma B."/>
            <person name="Van Alen T."/>
            <person name="Hackstein J.H."/>
            <person name="Baker S.E."/>
            <person name="Grigoriev I.V."/>
            <person name="O'Malley M.A."/>
        </authorList>
    </citation>
    <scope>NUCLEOTIDE SEQUENCE [LARGE SCALE GENOMIC DNA]</scope>
    <source>
        <strain evidence="6">finn</strain>
    </source>
</reference>
<feature type="compositionally biased region" description="Basic residues" evidence="3">
    <location>
        <begin position="595"/>
        <end position="604"/>
    </location>
</feature>
<proteinExistence type="predicted"/>
<reference evidence="5 6" key="2">
    <citation type="submission" date="2016-08" db="EMBL/GenBank/DDBJ databases">
        <title>Pervasive Adenine N6-methylation of Active Genes in Fungi.</title>
        <authorList>
            <consortium name="DOE Joint Genome Institute"/>
            <person name="Mondo S.J."/>
            <person name="Dannebaum R.O."/>
            <person name="Kuo R.C."/>
            <person name="Labutti K."/>
            <person name="Haridas S."/>
            <person name="Kuo A."/>
            <person name="Salamov A."/>
            <person name="Ahrendt S.R."/>
            <person name="Lipzen A."/>
            <person name="Sullivan W."/>
            <person name="Andreopoulos W.B."/>
            <person name="Clum A."/>
            <person name="Lindquist E."/>
            <person name="Daum C."/>
            <person name="Ramamoorthy G.K."/>
            <person name="Gryganskyi A."/>
            <person name="Culley D."/>
            <person name="Magnuson J.K."/>
            <person name="James T.Y."/>
            <person name="O'Malley M.A."/>
            <person name="Stajich J.E."/>
            <person name="Spatafora J.W."/>
            <person name="Visel A."/>
            <person name="Grigoriev I.V."/>
        </authorList>
    </citation>
    <scope>NUCLEOTIDE SEQUENCE [LARGE SCALE GENOMIC DNA]</scope>
    <source>
        <strain evidence="6">finn</strain>
    </source>
</reference>
<dbReference type="GO" id="GO:0000981">
    <property type="term" value="F:DNA-binding transcription factor activity, RNA polymerase II-specific"/>
    <property type="evidence" value="ECO:0007669"/>
    <property type="project" value="InterPro"/>
</dbReference>
<protein>
    <recommendedName>
        <fullName evidence="4">Zn(2)-C6 fungal-type domain-containing protein</fullName>
    </recommendedName>
</protein>
<dbReference type="EMBL" id="MCFH01000070">
    <property type="protein sequence ID" value="ORX42156.1"/>
    <property type="molecule type" value="Genomic_DNA"/>
</dbReference>
<feature type="region of interest" description="Disordered" evidence="3">
    <location>
        <begin position="548"/>
        <end position="633"/>
    </location>
</feature>
<name>A0A1Y1UVR8_9FUNG</name>
<dbReference type="SMART" id="SM00066">
    <property type="entry name" value="GAL4"/>
    <property type="match status" value="1"/>
</dbReference>
<evidence type="ECO:0000313" key="6">
    <source>
        <dbReference type="Proteomes" id="UP000193719"/>
    </source>
</evidence>
<dbReference type="PROSITE" id="PS50048">
    <property type="entry name" value="ZN2_CY6_FUNGAL_2"/>
    <property type="match status" value="1"/>
</dbReference>
<dbReference type="STRING" id="1754191.A0A1Y1UVR8"/>
<feature type="region of interest" description="Disordered" evidence="3">
    <location>
        <begin position="323"/>
        <end position="351"/>
    </location>
</feature>
<dbReference type="InterPro" id="IPR001138">
    <property type="entry name" value="Zn2Cys6_DnaBD"/>
</dbReference>
<dbReference type="OrthoDB" id="2538135at2759"/>
<keyword evidence="2" id="KW-0539">Nucleus</keyword>
<accession>A0A1Y1UVR8</accession>
<organism evidence="5 6">
    <name type="scientific">Piromyces finnis</name>
    <dbReference type="NCBI Taxonomy" id="1754191"/>
    <lineage>
        <taxon>Eukaryota</taxon>
        <taxon>Fungi</taxon>
        <taxon>Fungi incertae sedis</taxon>
        <taxon>Chytridiomycota</taxon>
        <taxon>Chytridiomycota incertae sedis</taxon>
        <taxon>Neocallimastigomycetes</taxon>
        <taxon>Neocallimastigales</taxon>
        <taxon>Neocallimastigaceae</taxon>
        <taxon>Piromyces</taxon>
    </lineage>
</organism>
<comment type="caution">
    <text evidence="5">The sequence shown here is derived from an EMBL/GenBank/DDBJ whole genome shotgun (WGS) entry which is preliminary data.</text>
</comment>
<dbReference type="GO" id="GO:0008270">
    <property type="term" value="F:zinc ion binding"/>
    <property type="evidence" value="ECO:0007669"/>
    <property type="project" value="InterPro"/>
</dbReference>
<keyword evidence="6" id="KW-1185">Reference proteome</keyword>
<feature type="compositionally biased region" description="Polar residues" evidence="3">
    <location>
        <begin position="323"/>
        <end position="337"/>
    </location>
</feature>
<evidence type="ECO:0000259" key="4">
    <source>
        <dbReference type="PROSITE" id="PS50048"/>
    </source>
</evidence>
<dbReference type="PANTHER" id="PTHR47659">
    <property type="entry name" value="ZN(II)2CYS6 TRANSCRIPTION FACTOR (EUROFUNG)-RELATED"/>
    <property type="match status" value="1"/>
</dbReference>
<dbReference type="PANTHER" id="PTHR47659:SF7">
    <property type="entry name" value="FUNGAL TRANSCRIPTIONAL REGULATORY PROTEIN, N-TERMINAL DOMAIN-CONTAINING PROTEIN"/>
    <property type="match status" value="1"/>
</dbReference>
<evidence type="ECO:0000256" key="1">
    <source>
        <dbReference type="ARBA" id="ARBA00022723"/>
    </source>
</evidence>
<evidence type="ECO:0000313" key="5">
    <source>
        <dbReference type="EMBL" id="ORX42156.1"/>
    </source>
</evidence>
<evidence type="ECO:0000256" key="3">
    <source>
        <dbReference type="SAM" id="MobiDB-lite"/>
    </source>
</evidence>
<gene>
    <name evidence="5" type="ORF">BCR36DRAFT_338021</name>
</gene>